<keyword evidence="4" id="KW-1185">Reference proteome</keyword>
<dbReference type="Proteomes" id="UP000237105">
    <property type="component" value="Unassembled WGS sequence"/>
</dbReference>
<dbReference type="GO" id="GO:0003723">
    <property type="term" value="F:RNA binding"/>
    <property type="evidence" value="ECO:0007669"/>
    <property type="project" value="InterPro"/>
</dbReference>
<evidence type="ECO:0000313" key="4">
    <source>
        <dbReference type="Proteomes" id="UP000237105"/>
    </source>
</evidence>
<name>A0A2P5CWQ9_PARAD</name>
<proteinExistence type="predicted"/>
<organism evidence="3 4">
    <name type="scientific">Parasponia andersonii</name>
    <name type="common">Sponia andersonii</name>
    <dbReference type="NCBI Taxonomy" id="3476"/>
    <lineage>
        <taxon>Eukaryota</taxon>
        <taxon>Viridiplantae</taxon>
        <taxon>Streptophyta</taxon>
        <taxon>Embryophyta</taxon>
        <taxon>Tracheophyta</taxon>
        <taxon>Spermatophyta</taxon>
        <taxon>Magnoliopsida</taxon>
        <taxon>eudicotyledons</taxon>
        <taxon>Gunneridae</taxon>
        <taxon>Pentapetalae</taxon>
        <taxon>rosids</taxon>
        <taxon>fabids</taxon>
        <taxon>Rosales</taxon>
        <taxon>Cannabaceae</taxon>
        <taxon>Parasponia</taxon>
    </lineage>
</organism>
<evidence type="ECO:0000256" key="2">
    <source>
        <dbReference type="ARBA" id="ARBA00023180"/>
    </source>
</evidence>
<evidence type="ECO:0000313" key="3">
    <source>
        <dbReference type="EMBL" id="PON65479.1"/>
    </source>
</evidence>
<gene>
    <name evidence="3" type="ORF">PanWU01x14_116420</name>
</gene>
<dbReference type="GO" id="GO:0033897">
    <property type="term" value="F:ribonuclease T2 activity"/>
    <property type="evidence" value="ECO:0007669"/>
    <property type="project" value="InterPro"/>
</dbReference>
<dbReference type="SUPFAM" id="SSF55895">
    <property type="entry name" value="Ribonuclease Rh-like"/>
    <property type="match status" value="1"/>
</dbReference>
<dbReference type="EMBL" id="JXTB01000087">
    <property type="protein sequence ID" value="PON65479.1"/>
    <property type="molecule type" value="Genomic_DNA"/>
</dbReference>
<evidence type="ECO:0000256" key="1">
    <source>
        <dbReference type="ARBA" id="ARBA00022729"/>
    </source>
</evidence>
<keyword evidence="1" id="KW-0732">Signal</keyword>
<keyword evidence="2" id="KW-0325">Glycoprotein</keyword>
<sequence length="65" mass="7582">MIKCGSDQAYGLTAKARLLLYITDRSKPILKNKLVVDFILHRLWPEFDNSTIPQDCDRRSLFNKN</sequence>
<protein>
    <submittedName>
        <fullName evidence="3">Ribonuclease T2-like</fullName>
    </submittedName>
</protein>
<reference evidence="4" key="1">
    <citation type="submission" date="2016-06" db="EMBL/GenBank/DDBJ databases">
        <title>Parallel loss of symbiosis genes in relatives of nitrogen-fixing non-legume Parasponia.</title>
        <authorList>
            <person name="Van Velzen R."/>
            <person name="Holmer R."/>
            <person name="Bu F."/>
            <person name="Rutten L."/>
            <person name="Van Zeijl A."/>
            <person name="Liu W."/>
            <person name="Santuari L."/>
            <person name="Cao Q."/>
            <person name="Sharma T."/>
            <person name="Shen D."/>
            <person name="Roswanjaya Y."/>
            <person name="Wardhani T."/>
            <person name="Kalhor M.S."/>
            <person name="Jansen J."/>
            <person name="Van den Hoogen J."/>
            <person name="Gungor B."/>
            <person name="Hartog M."/>
            <person name="Hontelez J."/>
            <person name="Verver J."/>
            <person name="Yang W.-C."/>
            <person name="Schijlen E."/>
            <person name="Repin R."/>
            <person name="Schilthuizen M."/>
            <person name="Schranz E."/>
            <person name="Heidstra R."/>
            <person name="Miyata K."/>
            <person name="Fedorova E."/>
            <person name="Kohlen W."/>
            <person name="Bisseling T."/>
            <person name="Smit S."/>
            <person name="Geurts R."/>
        </authorList>
    </citation>
    <scope>NUCLEOTIDE SEQUENCE [LARGE SCALE GENOMIC DNA]</scope>
    <source>
        <strain evidence="4">cv. WU1-14</strain>
    </source>
</reference>
<dbReference type="InterPro" id="IPR036430">
    <property type="entry name" value="RNase_T2-like_sf"/>
</dbReference>
<accession>A0A2P5CWQ9</accession>
<comment type="caution">
    <text evidence="3">The sequence shown here is derived from an EMBL/GenBank/DDBJ whole genome shotgun (WGS) entry which is preliminary data.</text>
</comment>
<dbReference type="AlphaFoldDB" id="A0A2P5CWQ9"/>